<gene>
    <name evidence="5" type="ORF">PYV00_06280</name>
</gene>
<dbReference type="InterPro" id="IPR052178">
    <property type="entry name" value="Sec_Metab_Biosynth_SDR"/>
</dbReference>
<dbReference type="SMART" id="SM00822">
    <property type="entry name" value="PKS_KR"/>
    <property type="match status" value="1"/>
</dbReference>
<dbReference type="PRINTS" id="PR00080">
    <property type="entry name" value="SDRFAMILY"/>
</dbReference>
<evidence type="ECO:0000313" key="6">
    <source>
        <dbReference type="Proteomes" id="UP001216253"/>
    </source>
</evidence>
<reference evidence="5 6" key="1">
    <citation type="submission" date="2023-03" db="EMBL/GenBank/DDBJ databases">
        <title>NovoSphingobium album sp. nov. isolated from polycyclic aromatic hydrocarbons- and heavy-metal polluted soil.</title>
        <authorList>
            <person name="Liu Z."/>
            <person name="Wang K."/>
        </authorList>
    </citation>
    <scope>NUCLEOTIDE SEQUENCE [LARGE SCALE GENOMIC DNA]</scope>
    <source>
        <strain evidence="5 6">H3SJ31-1</strain>
    </source>
</reference>
<dbReference type="EMBL" id="JARESE010000015">
    <property type="protein sequence ID" value="MDE8651326.1"/>
    <property type="molecule type" value="Genomic_DNA"/>
</dbReference>
<evidence type="ECO:0000256" key="3">
    <source>
        <dbReference type="ARBA" id="ARBA00023002"/>
    </source>
</evidence>
<dbReference type="SUPFAM" id="SSF51735">
    <property type="entry name" value="NAD(P)-binding Rossmann-fold domains"/>
    <property type="match status" value="1"/>
</dbReference>
<accession>A0ABT5WNL6</accession>
<evidence type="ECO:0000256" key="1">
    <source>
        <dbReference type="ARBA" id="ARBA00006484"/>
    </source>
</evidence>
<dbReference type="Gene3D" id="3.40.50.720">
    <property type="entry name" value="NAD(P)-binding Rossmann-like Domain"/>
    <property type="match status" value="1"/>
</dbReference>
<dbReference type="PROSITE" id="PS00061">
    <property type="entry name" value="ADH_SHORT"/>
    <property type="match status" value="1"/>
</dbReference>
<comment type="similarity">
    <text evidence="1">Belongs to the short-chain dehydrogenases/reductases (SDR) family.</text>
</comment>
<dbReference type="PANTHER" id="PTHR43618:SF2">
    <property type="entry name" value="CHAIN DEHYDROGENASE, PUTATIVE (AFU_ORTHOLOGUE AFUA_6G06930)-RELATED"/>
    <property type="match status" value="1"/>
</dbReference>
<dbReference type="PANTHER" id="PTHR43618">
    <property type="entry name" value="7-ALPHA-HYDROXYSTEROID DEHYDROGENASE"/>
    <property type="match status" value="1"/>
</dbReference>
<name>A0ABT5WNL6_9SPHN</name>
<sequence length="257" mass="26411">MQRPYEDAIVCVTGASSGLGRAIATGAAGQGARAVIVNYAGNAEGAETTAEAVRAYGAQAVTVQGDVGTDEDCRRIVAAAAPFGRIDALFNNAGKTRAARYDDLDALGADDFLDIYRVNVVGPYQMTRAARPLLETSDRAAVVMISSIAGVTGGGSSIAYSASKGALNNLAFALARALAPRIRVNALCPGFMDSPWFDKLGSARARIREGIAQRTPLQVASTPEDIAGSALFLGSPASRHVTGETLLADAGLHLVGG</sequence>
<keyword evidence="6" id="KW-1185">Reference proteome</keyword>
<comment type="caution">
    <text evidence="5">The sequence shown here is derived from an EMBL/GenBank/DDBJ whole genome shotgun (WGS) entry which is preliminary data.</text>
</comment>
<evidence type="ECO:0000259" key="4">
    <source>
        <dbReference type="SMART" id="SM00822"/>
    </source>
</evidence>
<evidence type="ECO:0000313" key="5">
    <source>
        <dbReference type="EMBL" id="MDE8651326.1"/>
    </source>
</evidence>
<dbReference type="InterPro" id="IPR002347">
    <property type="entry name" value="SDR_fam"/>
</dbReference>
<dbReference type="CDD" id="cd05233">
    <property type="entry name" value="SDR_c"/>
    <property type="match status" value="1"/>
</dbReference>
<dbReference type="PRINTS" id="PR00081">
    <property type="entry name" value="GDHRDH"/>
</dbReference>
<keyword evidence="2" id="KW-0521">NADP</keyword>
<proteinExistence type="inferred from homology"/>
<dbReference type="Proteomes" id="UP001216253">
    <property type="component" value="Unassembled WGS sequence"/>
</dbReference>
<dbReference type="InterPro" id="IPR020904">
    <property type="entry name" value="Sc_DH/Rdtase_CS"/>
</dbReference>
<evidence type="ECO:0000256" key="2">
    <source>
        <dbReference type="ARBA" id="ARBA00022857"/>
    </source>
</evidence>
<dbReference type="Pfam" id="PF13561">
    <property type="entry name" value="adh_short_C2"/>
    <property type="match status" value="1"/>
</dbReference>
<dbReference type="RefSeq" id="WP_275227424.1">
    <property type="nucleotide sequence ID" value="NZ_JARESE010000015.1"/>
</dbReference>
<dbReference type="InterPro" id="IPR036291">
    <property type="entry name" value="NAD(P)-bd_dom_sf"/>
</dbReference>
<feature type="domain" description="Ketoreductase" evidence="4">
    <location>
        <begin position="8"/>
        <end position="194"/>
    </location>
</feature>
<keyword evidence="3" id="KW-0560">Oxidoreductase</keyword>
<dbReference type="InterPro" id="IPR057326">
    <property type="entry name" value="KR_dom"/>
</dbReference>
<organism evidence="5 6">
    <name type="scientific">Novosphingobium album</name>
    <name type="common">ex Liu et al. 2023</name>
    <dbReference type="NCBI Taxonomy" id="3031130"/>
    <lineage>
        <taxon>Bacteria</taxon>
        <taxon>Pseudomonadati</taxon>
        <taxon>Pseudomonadota</taxon>
        <taxon>Alphaproteobacteria</taxon>
        <taxon>Sphingomonadales</taxon>
        <taxon>Sphingomonadaceae</taxon>
        <taxon>Novosphingobium</taxon>
    </lineage>
</organism>
<protein>
    <submittedName>
        <fullName evidence="5">SDR family oxidoreductase</fullName>
    </submittedName>
</protein>